<feature type="transmembrane region" description="Helical" evidence="3">
    <location>
        <begin position="103"/>
        <end position="121"/>
    </location>
</feature>
<feature type="transmembrane region" description="Helical" evidence="3">
    <location>
        <begin position="74"/>
        <end position="91"/>
    </location>
</feature>
<dbReference type="Pfam" id="PF00990">
    <property type="entry name" value="GGDEF"/>
    <property type="match status" value="1"/>
</dbReference>
<reference evidence="5 6" key="1">
    <citation type="submission" date="2013-11" db="EMBL/GenBank/DDBJ databases">
        <title>Metagenomic analysis of a methanogenic consortium involved in long chain n-alkane degradation.</title>
        <authorList>
            <person name="Davidova I.A."/>
            <person name="Callaghan A.V."/>
            <person name="Wawrik B."/>
            <person name="Pruitt S."/>
            <person name="Marks C."/>
            <person name="Duncan K.E."/>
            <person name="Suflita J.M."/>
        </authorList>
    </citation>
    <scope>NUCLEOTIDE SEQUENCE [LARGE SCALE GENOMIC DNA]</scope>
    <source>
        <strain evidence="5 6">SPR</strain>
    </source>
</reference>
<dbReference type="InterPro" id="IPR050469">
    <property type="entry name" value="Diguanylate_Cyclase"/>
</dbReference>
<dbReference type="SUPFAM" id="SSF55073">
    <property type="entry name" value="Nucleotide cyclase"/>
    <property type="match status" value="1"/>
</dbReference>
<evidence type="ECO:0000256" key="2">
    <source>
        <dbReference type="ARBA" id="ARBA00034247"/>
    </source>
</evidence>
<evidence type="ECO:0000313" key="5">
    <source>
        <dbReference type="EMBL" id="KIX13457.1"/>
    </source>
</evidence>
<feature type="transmembrane region" description="Helical" evidence="3">
    <location>
        <begin position="133"/>
        <end position="149"/>
    </location>
</feature>
<keyword evidence="6" id="KW-1185">Reference proteome</keyword>
<name>A0A0D2GEV5_9BACT</name>
<dbReference type="GO" id="GO:0052621">
    <property type="term" value="F:diguanylate cyclase activity"/>
    <property type="evidence" value="ECO:0007669"/>
    <property type="project" value="UniProtKB-EC"/>
</dbReference>
<feature type="transmembrane region" description="Helical" evidence="3">
    <location>
        <begin position="183"/>
        <end position="201"/>
    </location>
</feature>
<sequence length="390" mass="43686">MRLPQKLIAFFRTPDLTTQGARDLFRLLTWENLSQVRLLTWISVLIMVALAAAGCFVVFVLGFGQGKDLTLETLPMRFLWLAGALVFLWLVKGPTSPRDVRSFHNQACLAIACMAQIMGAVQAGFSFESGPGLSVYVMIVMVVAAFLKVKFPLSLALYLPGCLTLFMIVRLKDYTGVHIQADLINAFITTLLAVLLSQIIYTRKVREYLDMGMIQEQREKFRRLSFIDPLTGIPNRRFLDQALSDEWRRATRNRGQLSAIMVDVDHFKIYNDTYGHLEGDQCLIRVARALEECLTRTGDTLARYGGEEFAALLPQTPASGAGKVAEKMRQAVEKLGIENKDSPQGRLTISLGVTCQTPQKQKDPAMLIESADQALYKAKQNGRNRLFLVD</sequence>
<dbReference type="InterPro" id="IPR029787">
    <property type="entry name" value="Nucleotide_cyclase"/>
</dbReference>
<dbReference type="FunFam" id="3.30.70.270:FF:000001">
    <property type="entry name" value="Diguanylate cyclase domain protein"/>
    <property type="match status" value="1"/>
</dbReference>
<evidence type="ECO:0000256" key="3">
    <source>
        <dbReference type="SAM" id="Phobius"/>
    </source>
</evidence>
<dbReference type="AlphaFoldDB" id="A0A0D2GEV5"/>
<evidence type="ECO:0000313" key="6">
    <source>
        <dbReference type="Proteomes" id="UP000032233"/>
    </source>
</evidence>
<comment type="catalytic activity">
    <reaction evidence="2">
        <text>2 GTP = 3',3'-c-di-GMP + 2 diphosphate</text>
        <dbReference type="Rhea" id="RHEA:24898"/>
        <dbReference type="ChEBI" id="CHEBI:33019"/>
        <dbReference type="ChEBI" id="CHEBI:37565"/>
        <dbReference type="ChEBI" id="CHEBI:58805"/>
        <dbReference type="EC" id="2.7.7.65"/>
    </reaction>
</comment>
<accession>A0A0D2GEV5</accession>
<evidence type="ECO:0000256" key="1">
    <source>
        <dbReference type="ARBA" id="ARBA00012528"/>
    </source>
</evidence>
<dbReference type="PROSITE" id="PS50887">
    <property type="entry name" value="GGDEF"/>
    <property type="match status" value="1"/>
</dbReference>
<feature type="domain" description="GGDEF" evidence="4">
    <location>
        <begin position="255"/>
        <end position="390"/>
    </location>
</feature>
<dbReference type="Proteomes" id="UP000032233">
    <property type="component" value="Unassembled WGS sequence"/>
</dbReference>
<dbReference type="FunCoup" id="A0A0D2GEV5">
    <property type="interactions" value="146"/>
</dbReference>
<comment type="caution">
    <text evidence="5">The sequence shown here is derived from an EMBL/GenBank/DDBJ whole genome shotgun (WGS) entry which is preliminary data.</text>
</comment>
<dbReference type="SMART" id="SM00267">
    <property type="entry name" value="GGDEF"/>
    <property type="match status" value="1"/>
</dbReference>
<dbReference type="PANTHER" id="PTHR45138:SF9">
    <property type="entry name" value="DIGUANYLATE CYCLASE DGCM-RELATED"/>
    <property type="match status" value="1"/>
</dbReference>
<dbReference type="InterPro" id="IPR043128">
    <property type="entry name" value="Rev_trsase/Diguanyl_cyclase"/>
</dbReference>
<protein>
    <recommendedName>
        <fullName evidence="1">diguanylate cyclase</fullName>
        <ecNumber evidence="1">2.7.7.65</ecNumber>
    </recommendedName>
</protein>
<dbReference type="PANTHER" id="PTHR45138">
    <property type="entry name" value="REGULATORY COMPONENTS OF SENSORY TRANSDUCTION SYSTEM"/>
    <property type="match status" value="1"/>
</dbReference>
<evidence type="ECO:0000259" key="4">
    <source>
        <dbReference type="PROSITE" id="PS50887"/>
    </source>
</evidence>
<dbReference type="Gene3D" id="3.30.70.270">
    <property type="match status" value="1"/>
</dbReference>
<feature type="transmembrane region" description="Helical" evidence="3">
    <location>
        <begin position="38"/>
        <end position="62"/>
    </location>
</feature>
<dbReference type="CDD" id="cd01949">
    <property type="entry name" value="GGDEF"/>
    <property type="match status" value="1"/>
</dbReference>
<dbReference type="GO" id="GO:0005886">
    <property type="term" value="C:plasma membrane"/>
    <property type="evidence" value="ECO:0007669"/>
    <property type="project" value="TreeGrafter"/>
</dbReference>
<keyword evidence="3" id="KW-0472">Membrane</keyword>
<dbReference type="EMBL" id="AZAC01000015">
    <property type="protein sequence ID" value="KIX13457.1"/>
    <property type="molecule type" value="Genomic_DNA"/>
</dbReference>
<dbReference type="OrthoDB" id="9778432at2"/>
<dbReference type="NCBIfam" id="TIGR00254">
    <property type="entry name" value="GGDEF"/>
    <property type="match status" value="1"/>
</dbReference>
<dbReference type="InParanoid" id="A0A0D2GEV5"/>
<dbReference type="RefSeq" id="WP_052515135.1">
    <property type="nucleotide sequence ID" value="NZ_AZAC01000015.1"/>
</dbReference>
<dbReference type="GO" id="GO:0043709">
    <property type="term" value="P:cell adhesion involved in single-species biofilm formation"/>
    <property type="evidence" value="ECO:0007669"/>
    <property type="project" value="TreeGrafter"/>
</dbReference>
<dbReference type="STRING" id="1429043.X474_13310"/>
<keyword evidence="3" id="KW-0812">Transmembrane</keyword>
<feature type="transmembrane region" description="Helical" evidence="3">
    <location>
        <begin position="155"/>
        <end position="171"/>
    </location>
</feature>
<proteinExistence type="predicted"/>
<dbReference type="EC" id="2.7.7.65" evidence="1"/>
<keyword evidence="3" id="KW-1133">Transmembrane helix</keyword>
<dbReference type="InterPro" id="IPR000160">
    <property type="entry name" value="GGDEF_dom"/>
</dbReference>
<gene>
    <name evidence="5" type="ORF">X474_13310</name>
</gene>
<dbReference type="GO" id="GO:1902201">
    <property type="term" value="P:negative regulation of bacterial-type flagellum-dependent cell motility"/>
    <property type="evidence" value="ECO:0007669"/>
    <property type="project" value="TreeGrafter"/>
</dbReference>
<organism evidence="5 6">
    <name type="scientific">Dethiosulfatarculus sandiegensis</name>
    <dbReference type="NCBI Taxonomy" id="1429043"/>
    <lineage>
        <taxon>Bacteria</taxon>
        <taxon>Pseudomonadati</taxon>
        <taxon>Thermodesulfobacteriota</taxon>
        <taxon>Desulfarculia</taxon>
        <taxon>Desulfarculales</taxon>
        <taxon>Desulfarculaceae</taxon>
        <taxon>Dethiosulfatarculus</taxon>
    </lineage>
</organism>